<dbReference type="EC" id="2.7.13.3" evidence="2"/>
<keyword evidence="7" id="KW-0067">ATP-binding</keyword>
<evidence type="ECO:0000256" key="7">
    <source>
        <dbReference type="ARBA" id="ARBA00022840"/>
    </source>
</evidence>
<evidence type="ECO:0000256" key="4">
    <source>
        <dbReference type="ARBA" id="ARBA00022679"/>
    </source>
</evidence>
<dbReference type="InterPro" id="IPR050482">
    <property type="entry name" value="Sensor_HK_TwoCompSys"/>
</dbReference>
<keyword evidence="3" id="KW-0597">Phosphoprotein</keyword>
<reference evidence="10 11" key="1">
    <citation type="journal article" date="2019" name="Int. J. Syst. Evol. Microbiol.">
        <title>The Global Catalogue of Microorganisms (GCM) 10K type strain sequencing project: providing services to taxonomists for standard genome sequencing and annotation.</title>
        <authorList>
            <consortium name="The Broad Institute Genomics Platform"/>
            <consortium name="The Broad Institute Genome Sequencing Center for Infectious Disease"/>
            <person name="Wu L."/>
            <person name="Ma J."/>
        </authorList>
    </citation>
    <scope>NUCLEOTIDE SEQUENCE [LARGE SCALE GENOMIC DNA]</scope>
    <source>
        <strain evidence="10 11">JCM 14319</strain>
    </source>
</reference>
<dbReference type="PANTHER" id="PTHR24421">
    <property type="entry name" value="NITRATE/NITRITE SENSOR PROTEIN NARX-RELATED"/>
    <property type="match status" value="1"/>
</dbReference>
<evidence type="ECO:0000256" key="8">
    <source>
        <dbReference type="ARBA" id="ARBA00023012"/>
    </source>
</evidence>
<comment type="catalytic activity">
    <reaction evidence="1">
        <text>ATP + protein L-histidine = ADP + protein N-phospho-L-histidine.</text>
        <dbReference type="EC" id="2.7.13.3"/>
    </reaction>
</comment>
<dbReference type="Gene3D" id="3.30.450.40">
    <property type="match status" value="3"/>
</dbReference>
<dbReference type="Pfam" id="PF02518">
    <property type="entry name" value="HATPase_c"/>
    <property type="match status" value="1"/>
</dbReference>
<dbReference type="Proteomes" id="UP001500506">
    <property type="component" value="Unassembled WGS sequence"/>
</dbReference>
<dbReference type="InterPro" id="IPR029016">
    <property type="entry name" value="GAF-like_dom_sf"/>
</dbReference>
<evidence type="ECO:0000256" key="1">
    <source>
        <dbReference type="ARBA" id="ARBA00000085"/>
    </source>
</evidence>
<sequence length="713" mass="75702">MNMSDAGPSDTERAALQAAAALIAGGASPRDLLDTVARFAAQLLSADYVAILQFSPGDLVEVRAAWAATGDPTVMLDGWSLSEDQVTRRLIDEGASVREEEWAKIDDAVGVALRHRFGVRASVGVPVLLGSHVWGALFVHSTRENLPGDAELRLEAFARLIAASVANARTRAQLQQLLDEQAALRRVAEAVARAVPPFDVFAVVAEELGRLFKVRGAKLIRYNDDGTGTFVASWGPLLAGTPTGTTVPTTGTSVAGLILATGLPSRVDDFGPVVGALGAIMRSEGLRSAAGAPIRVDGRLWGALIVGSEDPQPLPHDTEARIAKFAELVSLAMSNLEARAELQSLLEEQAALRRVATTVARGDRPAILTTILDEAVALSSVDGAAMLRFEPDESATVVSGSGEPAMAGYVGARIPLQGDNPAAIARRTGRPARQDIWEGATGQLAEMTRAAGITGSVAVPIRVDNQLWGVIVVVTLQADPLPNKTERRMGQFAELVATAIGNLESRTALVESRARIVRTVDETRRRLERDLHDGIQQRLVAQQIELARIHALLPPDEPARSAIEQVRHQLGESLESLRELSRGVHPAILSEGGLERALRGLVRRSPIAATLRMREIPTLTPSVEIAAYYLVSEALTNAAKHARGAAAVVEVKHSERRLRLLVRDDGDGGADPSQGSGLLGLIDRVEALGGTMAITSPPGQGTTIIAEFPVDIR</sequence>
<dbReference type="RefSeq" id="WP_232498740.1">
    <property type="nucleotide sequence ID" value="NZ_BAAANH010000005.1"/>
</dbReference>
<protein>
    <recommendedName>
        <fullName evidence="2">histidine kinase</fullName>
        <ecNumber evidence="2">2.7.13.3</ecNumber>
    </recommendedName>
</protein>
<dbReference type="PANTHER" id="PTHR24421:SF10">
    <property type="entry name" value="NITRATE_NITRITE SENSOR PROTEIN NARQ"/>
    <property type="match status" value="1"/>
</dbReference>
<gene>
    <name evidence="10" type="ORF">GCM10009747_26030</name>
</gene>
<keyword evidence="8" id="KW-0902">Two-component regulatory system</keyword>
<dbReference type="SUPFAM" id="SSF55781">
    <property type="entry name" value="GAF domain-like"/>
    <property type="match status" value="3"/>
</dbReference>
<evidence type="ECO:0000259" key="9">
    <source>
        <dbReference type="SMART" id="SM00065"/>
    </source>
</evidence>
<feature type="domain" description="GAF" evidence="9">
    <location>
        <begin position="196"/>
        <end position="343"/>
    </location>
</feature>
<proteinExistence type="predicted"/>
<dbReference type="CDD" id="cd16917">
    <property type="entry name" value="HATPase_UhpB-NarQ-NarX-like"/>
    <property type="match status" value="1"/>
</dbReference>
<feature type="domain" description="GAF" evidence="9">
    <location>
        <begin position="28"/>
        <end position="175"/>
    </location>
</feature>
<dbReference type="InterPro" id="IPR003018">
    <property type="entry name" value="GAF"/>
</dbReference>
<keyword evidence="4" id="KW-0808">Transferase</keyword>
<dbReference type="Gene3D" id="3.30.565.10">
    <property type="entry name" value="Histidine kinase-like ATPase, C-terminal domain"/>
    <property type="match status" value="1"/>
</dbReference>
<dbReference type="Gene3D" id="1.20.5.1930">
    <property type="match status" value="1"/>
</dbReference>
<dbReference type="Pfam" id="PF07730">
    <property type="entry name" value="HisKA_3"/>
    <property type="match status" value="1"/>
</dbReference>
<feature type="domain" description="GAF" evidence="9">
    <location>
        <begin position="363"/>
        <end position="510"/>
    </location>
</feature>
<evidence type="ECO:0000256" key="3">
    <source>
        <dbReference type="ARBA" id="ARBA00022553"/>
    </source>
</evidence>
<dbReference type="SMART" id="SM00065">
    <property type="entry name" value="GAF"/>
    <property type="match status" value="3"/>
</dbReference>
<accession>A0ABN2KSC9</accession>
<keyword evidence="6" id="KW-0418">Kinase</keyword>
<dbReference type="EMBL" id="BAAANH010000005">
    <property type="protein sequence ID" value="GAA1764861.1"/>
    <property type="molecule type" value="Genomic_DNA"/>
</dbReference>
<keyword evidence="11" id="KW-1185">Reference proteome</keyword>
<dbReference type="SUPFAM" id="SSF55874">
    <property type="entry name" value="ATPase domain of HSP90 chaperone/DNA topoisomerase II/histidine kinase"/>
    <property type="match status" value="1"/>
</dbReference>
<evidence type="ECO:0000313" key="11">
    <source>
        <dbReference type="Proteomes" id="UP001500506"/>
    </source>
</evidence>
<dbReference type="InterPro" id="IPR036890">
    <property type="entry name" value="HATPase_C_sf"/>
</dbReference>
<dbReference type="Pfam" id="PF01590">
    <property type="entry name" value="GAF"/>
    <property type="match status" value="3"/>
</dbReference>
<evidence type="ECO:0000256" key="5">
    <source>
        <dbReference type="ARBA" id="ARBA00022741"/>
    </source>
</evidence>
<evidence type="ECO:0000313" key="10">
    <source>
        <dbReference type="EMBL" id="GAA1764861.1"/>
    </source>
</evidence>
<evidence type="ECO:0000256" key="2">
    <source>
        <dbReference type="ARBA" id="ARBA00012438"/>
    </source>
</evidence>
<organism evidence="10 11">
    <name type="scientific">Agromyces humatus</name>
    <dbReference type="NCBI Taxonomy" id="279573"/>
    <lineage>
        <taxon>Bacteria</taxon>
        <taxon>Bacillati</taxon>
        <taxon>Actinomycetota</taxon>
        <taxon>Actinomycetes</taxon>
        <taxon>Micrococcales</taxon>
        <taxon>Microbacteriaceae</taxon>
        <taxon>Agromyces</taxon>
    </lineage>
</organism>
<evidence type="ECO:0000256" key="6">
    <source>
        <dbReference type="ARBA" id="ARBA00022777"/>
    </source>
</evidence>
<name>A0ABN2KSC9_9MICO</name>
<comment type="caution">
    <text evidence="10">The sequence shown here is derived from an EMBL/GenBank/DDBJ whole genome shotgun (WGS) entry which is preliminary data.</text>
</comment>
<keyword evidence="5" id="KW-0547">Nucleotide-binding</keyword>
<dbReference type="InterPro" id="IPR003594">
    <property type="entry name" value="HATPase_dom"/>
</dbReference>
<dbReference type="InterPro" id="IPR011712">
    <property type="entry name" value="Sig_transdc_His_kin_sub3_dim/P"/>
</dbReference>